<proteinExistence type="predicted"/>
<name>A0A858RGR5_9BACT</name>
<feature type="chain" id="PRO_5032390744" evidence="1">
    <location>
        <begin position="21"/>
        <end position="264"/>
    </location>
</feature>
<dbReference type="AlphaFoldDB" id="A0A858RGR5"/>
<dbReference type="EMBL" id="CP051774">
    <property type="protein sequence ID" value="QJE95313.1"/>
    <property type="molecule type" value="Genomic_DNA"/>
</dbReference>
<accession>A0A858RGR5</accession>
<evidence type="ECO:0000313" key="3">
    <source>
        <dbReference type="Proteomes" id="UP000501812"/>
    </source>
</evidence>
<evidence type="ECO:0000256" key="1">
    <source>
        <dbReference type="SAM" id="SignalP"/>
    </source>
</evidence>
<keyword evidence="3" id="KW-1185">Reference proteome</keyword>
<dbReference type="KEGG" id="luo:HHL09_05815"/>
<dbReference type="InterPro" id="IPR009003">
    <property type="entry name" value="Peptidase_S1_PA"/>
</dbReference>
<evidence type="ECO:0000313" key="2">
    <source>
        <dbReference type="EMBL" id="QJE95313.1"/>
    </source>
</evidence>
<dbReference type="Proteomes" id="UP000501812">
    <property type="component" value="Chromosome"/>
</dbReference>
<keyword evidence="1" id="KW-0732">Signal</keyword>
<protein>
    <submittedName>
        <fullName evidence="2">Trypsin-like peptidase domain-containing protein</fullName>
    </submittedName>
</protein>
<dbReference type="RefSeq" id="WP_169453627.1">
    <property type="nucleotide sequence ID" value="NZ_CP051774.1"/>
</dbReference>
<dbReference type="SUPFAM" id="SSF50494">
    <property type="entry name" value="Trypsin-like serine proteases"/>
    <property type="match status" value="1"/>
</dbReference>
<sequence>MKNLLLSLFLSISALFPARAADFATTMMEATFKFFDPDSTSTCFLVKRAEPDAAFYLVTTAHTVERTKGENAILVLREPKPDGSYERHDHTIKIRDKDQPLWVRHAKEDVAVLRLGDALPVAVPAISVTDFAKEEDLATAGVHICSPLFVLTYPQRFEANGAGFPVARQGIFASPPLLPVKTHPTFLADFTTFAGDSGGPVFIEGKGTRPLVAGIVLAQHHHEDKIHSEYEERVIRHPLGMGTVLHAGYVLETLEQAATAAQKK</sequence>
<reference evidence="2 3" key="1">
    <citation type="submission" date="2020-04" db="EMBL/GenBank/DDBJ databases">
        <title>Luteolibacter sp. G-1-1-1 isolated from soil.</title>
        <authorList>
            <person name="Dahal R.H."/>
        </authorList>
    </citation>
    <scope>NUCLEOTIDE SEQUENCE [LARGE SCALE GENOMIC DNA]</scope>
    <source>
        <strain evidence="2 3">G-1-1-1</strain>
    </source>
</reference>
<gene>
    <name evidence="2" type="ORF">HHL09_05815</name>
</gene>
<dbReference type="Pfam" id="PF13365">
    <property type="entry name" value="Trypsin_2"/>
    <property type="match status" value="1"/>
</dbReference>
<organism evidence="2 3">
    <name type="scientific">Luteolibacter luteus</name>
    <dbReference type="NCBI Taxonomy" id="2728835"/>
    <lineage>
        <taxon>Bacteria</taxon>
        <taxon>Pseudomonadati</taxon>
        <taxon>Verrucomicrobiota</taxon>
        <taxon>Verrucomicrobiia</taxon>
        <taxon>Verrucomicrobiales</taxon>
        <taxon>Verrucomicrobiaceae</taxon>
        <taxon>Luteolibacter</taxon>
    </lineage>
</organism>
<feature type="signal peptide" evidence="1">
    <location>
        <begin position="1"/>
        <end position="20"/>
    </location>
</feature>